<dbReference type="AlphaFoldDB" id="A0AA36FNI4"/>
<feature type="region of interest" description="Disordered" evidence="1">
    <location>
        <begin position="556"/>
        <end position="585"/>
    </location>
</feature>
<evidence type="ECO:0000256" key="1">
    <source>
        <dbReference type="SAM" id="MobiDB-lite"/>
    </source>
</evidence>
<name>A0AA36FNI4_9BILA</name>
<proteinExistence type="predicted"/>
<feature type="region of interest" description="Disordered" evidence="1">
    <location>
        <begin position="47"/>
        <end position="73"/>
    </location>
</feature>
<dbReference type="Proteomes" id="UP001177023">
    <property type="component" value="Unassembled WGS sequence"/>
</dbReference>
<dbReference type="EMBL" id="CATQJA010000056">
    <property type="protein sequence ID" value="CAJ0557602.1"/>
    <property type="molecule type" value="Genomic_DNA"/>
</dbReference>
<protein>
    <submittedName>
        <fullName evidence="2">Uncharacterized protein</fullName>
    </submittedName>
</protein>
<accession>A0AA36FNI4</accession>
<comment type="caution">
    <text evidence="2">The sequence shown here is derived from an EMBL/GenBank/DDBJ whole genome shotgun (WGS) entry which is preliminary data.</text>
</comment>
<feature type="region of interest" description="Disordered" evidence="1">
    <location>
        <begin position="279"/>
        <end position="315"/>
    </location>
</feature>
<feature type="compositionally biased region" description="Basic and acidic residues" evidence="1">
    <location>
        <begin position="484"/>
        <end position="496"/>
    </location>
</feature>
<feature type="compositionally biased region" description="Basic and acidic residues" evidence="1">
    <location>
        <begin position="224"/>
        <end position="257"/>
    </location>
</feature>
<evidence type="ECO:0000313" key="2">
    <source>
        <dbReference type="EMBL" id="CAJ0557602.1"/>
    </source>
</evidence>
<feature type="region of interest" description="Disordered" evidence="1">
    <location>
        <begin position="204"/>
        <end position="257"/>
    </location>
</feature>
<feature type="non-terminal residue" evidence="2">
    <location>
        <position position="1"/>
    </location>
</feature>
<reference evidence="2" key="1">
    <citation type="submission" date="2023-06" db="EMBL/GenBank/DDBJ databases">
        <authorList>
            <person name="Delattre M."/>
        </authorList>
    </citation>
    <scope>NUCLEOTIDE SEQUENCE</scope>
    <source>
        <strain evidence="2">AF72</strain>
    </source>
</reference>
<feature type="compositionally biased region" description="Basic and acidic residues" evidence="1">
    <location>
        <begin position="48"/>
        <end position="62"/>
    </location>
</feature>
<feature type="region of interest" description="Disordered" evidence="1">
    <location>
        <begin position="484"/>
        <end position="503"/>
    </location>
</feature>
<feature type="compositionally biased region" description="Polar residues" evidence="1">
    <location>
        <begin position="64"/>
        <end position="73"/>
    </location>
</feature>
<sequence>MSKGVVDRFEIVEVENPDENLLVRRPRIDRFLERHTERTTVQATRITPDSRTRGLPERDHQRRLPSTCTGTTVSRKGALDSSLSIIWAAAARPLRTRRDLESGEELPEGELLQLVHRHTCDLGETCRGVGEPAVGVALPQPVAGTALETVEQQRHSLTLGFRLKLCETTSLERGRQIDRPYGERKHVDAQLNRKYAKVGFGVDDENSEDAEAVNVDPGQAHRSQTGERHGPGAHDSCHRRDQNQVTEDVHGRDNDHFDEQTHVVVARCVLRRSPAKRYPYSNRIREDKKDEGAAQPPERLTSGRDGVGQNHDQTRHVCKIGERRDGRSLVDLTAKQAVAVGLRSRIMPTPIDSDGSSVRHPDTSAGAISGRRSARLAIRTSPGSPPNPYRSNHVCRRPRRAGIRAVGNNAAIASSAATAKATRNALQPGFFVHVHDRIRRGLGDAGVIESGSGCVVDRNGTRGHVGARLLHRCRNRRIVFDSGDRRRRESGNENRSESGQFPGCAEVGGGVLQPARPRCCVVRTEDTVTAPSCEDRHPSPKPTNSMGIITITALAPGSMPPLTRHQNADDHDQQSDSGPRVAGSR</sequence>
<gene>
    <name evidence="2" type="ORF">MSPICULIGERA_LOCUS360</name>
</gene>
<feature type="compositionally biased region" description="Basic and acidic residues" evidence="1">
    <location>
        <begin position="283"/>
        <end position="292"/>
    </location>
</feature>
<evidence type="ECO:0000313" key="3">
    <source>
        <dbReference type="Proteomes" id="UP001177023"/>
    </source>
</evidence>
<organism evidence="2 3">
    <name type="scientific">Mesorhabditis spiculigera</name>
    <dbReference type="NCBI Taxonomy" id="96644"/>
    <lineage>
        <taxon>Eukaryota</taxon>
        <taxon>Metazoa</taxon>
        <taxon>Ecdysozoa</taxon>
        <taxon>Nematoda</taxon>
        <taxon>Chromadorea</taxon>
        <taxon>Rhabditida</taxon>
        <taxon>Rhabditina</taxon>
        <taxon>Rhabditomorpha</taxon>
        <taxon>Rhabditoidea</taxon>
        <taxon>Rhabditidae</taxon>
        <taxon>Mesorhabditinae</taxon>
        <taxon>Mesorhabditis</taxon>
    </lineage>
</organism>
<keyword evidence="3" id="KW-1185">Reference proteome</keyword>